<keyword evidence="2" id="KW-0732">Signal</keyword>
<dbReference type="InterPro" id="IPR050592">
    <property type="entry name" value="GDSL_lipolytic_enzyme"/>
</dbReference>
<keyword evidence="4" id="KW-1185">Reference proteome</keyword>
<name>A0AAV1BVJ7_OLDCO</name>
<comment type="similarity">
    <text evidence="1">Belongs to the 'GDSL' lipolytic enzyme family.</text>
</comment>
<evidence type="ECO:0000256" key="2">
    <source>
        <dbReference type="SAM" id="SignalP"/>
    </source>
</evidence>
<organism evidence="3 4">
    <name type="scientific">Oldenlandia corymbosa var. corymbosa</name>
    <dbReference type="NCBI Taxonomy" id="529605"/>
    <lineage>
        <taxon>Eukaryota</taxon>
        <taxon>Viridiplantae</taxon>
        <taxon>Streptophyta</taxon>
        <taxon>Embryophyta</taxon>
        <taxon>Tracheophyta</taxon>
        <taxon>Spermatophyta</taxon>
        <taxon>Magnoliopsida</taxon>
        <taxon>eudicotyledons</taxon>
        <taxon>Gunneridae</taxon>
        <taxon>Pentapetalae</taxon>
        <taxon>asterids</taxon>
        <taxon>lamiids</taxon>
        <taxon>Gentianales</taxon>
        <taxon>Rubiaceae</taxon>
        <taxon>Rubioideae</taxon>
        <taxon>Spermacoceae</taxon>
        <taxon>Hedyotis-Oldenlandia complex</taxon>
        <taxon>Oldenlandia</taxon>
    </lineage>
</organism>
<protein>
    <submittedName>
        <fullName evidence="3">OLC1v1021398C2</fullName>
    </submittedName>
</protein>
<proteinExistence type="inferred from homology"/>
<evidence type="ECO:0000256" key="1">
    <source>
        <dbReference type="ARBA" id="ARBA00008668"/>
    </source>
</evidence>
<dbReference type="PANTHER" id="PTHR45642">
    <property type="entry name" value="GDSL ESTERASE/LIPASE EXL3"/>
    <property type="match status" value="1"/>
</dbReference>
<dbReference type="SUPFAM" id="SSF52266">
    <property type="entry name" value="SGNH hydrolase"/>
    <property type="match status" value="1"/>
</dbReference>
<dbReference type="AlphaFoldDB" id="A0AAV1BVJ7"/>
<evidence type="ECO:0000313" key="3">
    <source>
        <dbReference type="EMBL" id="CAI9087346.1"/>
    </source>
</evidence>
<dbReference type="Proteomes" id="UP001161247">
    <property type="component" value="Chromosome 1"/>
</dbReference>
<feature type="signal peptide" evidence="2">
    <location>
        <begin position="1"/>
        <end position="16"/>
    </location>
</feature>
<dbReference type="InterPro" id="IPR001087">
    <property type="entry name" value="GDSL"/>
</dbReference>
<dbReference type="Pfam" id="PF00657">
    <property type="entry name" value="Lipase_GDSL"/>
    <property type="match status" value="1"/>
</dbReference>
<evidence type="ECO:0000313" key="4">
    <source>
        <dbReference type="Proteomes" id="UP001161247"/>
    </source>
</evidence>
<gene>
    <name evidence="3" type="ORF">OLC1_LOCUS200</name>
</gene>
<dbReference type="Gene3D" id="3.40.50.1110">
    <property type="entry name" value="SGNH hydrolase"/>
    <property type="match status" value="1"/>
</dbReference>
<dbReference type="PANTHER" id="PTHR45642:SF3">
    <property type="entry name" value="OS09G0540400 PROTEIN"/>
    <property type="match status" value="1"/>
</dbReference>
<sequence>MNGLLLPLLLLLVSHAFVIAAAAASGNETAGMKVMLQKNHSKMSTFLIFGDSTVDPGNNNYIATFSKSNFPPYGKDFLNHCPTGRFTNGKLVTDFIAGYVGIKETVPPYLDPTLSIEDLKSGVSFASGGSGYDPVTAGLSSVIPLQQQLDYFREYKARIQQAIGKERANSLIKNAAFLISCGTNDYVVNYFSTPLRQYTYSLPQYQQLVLKLVRKFILGLAAEGAQRIVVVGLPPMGCLPIVITLNSKDAFNNRHCIEKFSSAARNYNLELQKLLHTLRRPNLELLYADIYTPLDDMITTPSKYGYTNINSGCCGTGLLEGGILCNPNTFTCPDDSKYVFWDSVHPTQATYYNLFKALRPTVDAFLN</sequence>
<dbReference type="InterPro" id="IPR036514">
    <property type="entry name" value="SGNH_hydro_sf"/>
</dbReference>
<feature type="chain" id="PRO_5043370618" evidence="2">
    <location>
        <begin position="17"/>
        <end position="367"/>
    </location>
</feature>
<dbReference type="CDD" id="cd01837">
    <property type="entry name" value="SGNH_plant_lipase_like"/>
    <property type="match status" value="1"/>
</dbReference>
<dbReference type="FunFam" id="3.40.50.1110:FF:000003">
    <property type="entry name" value="GDSL esterase/lipase APG"/>
    <property type="match status" value="1"/>
</dbReference>
<accession>A0AAV1BVJ7</accession>
<dbReference type="EMBL" id="OX459118">
    <property type="protein sequence ID" value="CAI9087346.1"/>
    <property type="molecule type" value="Genomic_DNA"/>
</dbReference>
<reference evidence="3" key="1">
    <citation type="submission" date="2023-03" db="EMBL/GenBank/DDBJ databases">
        <authorList>
            <person name="Julca I."/>
        </authorList>
    </citation>
    <scope>NUCLEOTIDE SEQUENCE</scope>
</reference>
<dbReference type="GO" id="GO:0016788">
    <property type="term" value="F:hydrolase activity, acting on ester bonds"/>
    <property type="evidence" value="ECO:0007669"/>
    <property type="project" value="InterPro"/>
</dbReference>
<dbReference type="InterPro" id="IPR035669">
    <property type="entry name" value="SGNH_plant_lipase-like"/>
</dbReference>